<gene>
    <name evidence="2" type="ORF">OnM2_045094</name>
</gene>
<sequence length="388" mass="43287">MAAIGAAGALVGYGGAEIYSKVFKQEGKHQKTYYSGDRRRKNYSRSQDDDKSRRSKSRHRSSSNDSIDLSSTDSDCYDQKYAAKGRSHDYLNSTTRLQQLAKTALIAGATEALRVRKEPGTWSGNKGKRVLTAAIGASAIDAVAEENGKHHIFETVMRGLTSNRLINSPRHQVNNRLDRSEKRHRSRSRNSNKDITSSIATITTAGVGALAGQELIGRSRSRPRTIRSRRRHRSPSLSSSGSSIGQNHHGAKHQRIKSIVEIAQKGLSALGLVERNEHESSRTNNSHQGSYRSESDTDSSRVFSNNYYSVDRNGRKIYRHGYKITRDENLKSKRGKNSHKSSHRNSSRIKNKEKKNSNDSDSYYSSISSTENEKYIAATRGIKGKREG</sequence>
<feature type="compositionally biased region" description="Basic residues" evidence="1">
    <location>
        <begin position="332"/>
        <end position="353"/>
    </location>
</feature>
<dbReference type="AlphaFoldDB" id="A0A420HUG0"/>
<feature type="compositionally biased region" description="Polar residues" evidence="1">
    <location>
        <begin position="164"/>
        <end position="175"/>
    </location>
</feature>
<feature type="region of interest" description="Disordered" evidence="1">
    <location>
        <begin position="27"/>
        <end position="72"/>
    </location>
</feature>
<dbReference type="Proteomes" id="UP000286134">
    <property type="component" value="Unassembled WGS sequence"/>
</dbReference>
<evidence type="ECO:0000313" key="3">
    <source>
        <dbReference type="Proteomes" id="UP000286134"/>
    </source>
</evidence>
<feature type="compositionally biased region" description="Basic residues" evidence="1">
    <location>
        <begin position="219"/>
        <end position="234"/>
    </location>
</feature>
<keyword evidence="3" id="KW-1185">Reference proteome</keyword>
<feature type="region of interest" description="Disordered" evidence="1">
    <location>
        <begin position="320"/>
        <end position="388"/>
    </location>
</feature>
<feature type="region of interest" description="Disordered" evidence="1">
    <location>
        <begin position="164"/>
        <end position="199"/>
    </location>
</feature>
<feature type="compositionally biased region" description="Polar residues" evidence="1">
    <location>
        <begin position="282"/>
        <end position="292"/>
    </location>
</feature>
<feature type="compositionally biased region" description="Low complexity" evidence="1">
    <location>
        <begin position="63"/>
        <end position="72"/>
    </location>
</feature>
<feature type="compositionally biased region" description="Low complexity" evidence="1">
    <location>
        <begin position="359"/>
        <end position="369"/>
    </location>
</feature>
<name>A0A420HUG0_9PEZI</name>
<evidence type="ECO:0000313" key="2">
    <source>
        <dbReference type="EMBL" id="RKF61060.1"/>
    </source>
</evidence>
<dbReference type="OrthoDB" id="5407645at2759"/>
<organism evidence="2 3">
    <name type="scientific">Erysiphe neolycopersici</name>
    <dbReference type="NCBI Taxonomy" id="212602"/>
    <lineage>
        <taxon>Eukaryota</taxon>
        <taxon>Fungi</taxon>
        <taxon>Dikarya</taxon>
        <taxon>Ascomycota</taxon>
        <taxon>Pezizomycotina</taxon>
        <taxon>Leotiomycetes</taxon>
        <taxon>Erysiphales</taxon>
        <taxon>Erysiphaceae</taxon>
        <taxon>Erysiphe</taxon>
    </lineage>
</organism>
<feature type="region of interest" description="Disordered" evidence="1">
    <location>
        <begin position="274"/>
        <end position="302"/>
    </location>
</feature>
<dbReference type="STRING" id="212602.A0A420HUG0"/>
<proteinExistence type="predicted"/>
<evidence type="ECO:0000256" key="1">
    <source>
        <dbReference type="SAM" id="MobiDB-lite"/>
    </source>
</evidence>
<dbReference type="EMBL" id="MCFK01004539">
    <property type="protein sequence ID" value="RKF61060.1"/>
    <property type="molecule type" value="Genomic_DNA"/>
</dbReference>
<protein>
    <submittedName>
        <fullName evidence="2">Uncharacterized protein</fullName>
    </submittedName>
</protein>
<accession>A0A420HUG0</accession>
<reference evidence="2 3" key="1">
    <citation type="journal article" date="2018" name="BMC Genomics">
        <title>Comparative genome analyses reveal sequence features reflecting distinct modes of host-adaptation between dicot and monocot powdery mildew.</title>
        <authorList>
            <person name="Wu Y."/>
            <person name="Ma X."/>
            <person name="Pan Z."/>
            <person name="Kale S.D."/>
            <person name="Song Y."/>
            <person name="King H."/>
            <person name="Zhang Q."/>
            <person name="Presley C."/>
            <person name="Deng X."/>
            <person name="Wei C.I."/>
            <person name="Xiao S."/>
        </authorList>
    </citation>
    <scope>NUCLEOTIDE SEQUENCE [LARGE SCALE GENOMIC DNA]</scope>
    <source>
        <strain evidence="2">UMSG2</strain>
    </source>
</reference>
<feature type="region of interest" description="Disordered" evidence="1">
    <location>
        <begin position="213"/>
        <end position="254"/>
    </location>
</feature>
<comment type="caution">
    <text evidence="2">The sequence shown here is derived from an EMBL/GenBank/DDBJ whole genome shotgun (WGS) entry which is preliminary data.</text>
</comment>